<dbReference type="Proteomes" id="UP000323324">
    <property type="component" value="Unassembled WGS sequence"/>
</dbReference>
<dbReference type="InterPro" id="IPR021471">
    <property type="entry name" value="DUF3124"/>
</dbReference>
<feature type="chain" id="PRO_5034136917" evidence="1">
    <location>
        <begin position="22"/>
        <end position="168"/>
    </location>
</feature>
<dbReference type="RefSeq" id="WP_148368758.1">
    <property type="nucleotide sequence ID" value="NZ_VSKM01000003.1"/>
</dbReference>
<accession>A0A8H2LGE1</accession>
<evidence type="ECO:0000256" key="1">
    <source>
        <dbReference type="SAM" id="SignalP"/>
    </source>
</evidence>
<protein>
    <submittedName>
        <fullName evidence="2">DUF3124 domain-containing protein</fullName>
    </submittedName>
</protein>
<evidence type="ECO:0000313" key="3">
    <source>
        <dbReference type="Proteomes" id="UP000323324"/>
    </source>
</evidence>
<evidence type="ECO:0000313" key="2">
    <source>
        <dbReference type="EMBL" id="TYB77470.1"/>
    </source>
</evidence>
<sequence>MKNFLLLLSVCFVLVACNGKAEVSSINPINWNKRTILLPKSNALVTGKTYLSVYSEIYGLTEHRTQGLTATVSIRNINPNDTIYINKAEYFNTHGELIRTYFSKTVFIKPLETIEIIIDERDKEGGSGANFVFDWSISEGIHDPFFEAVMISTSSQQGISFTTQGLKI</sequence>
<gene>
    <name evidence="2" type="ORF">ES676_04020</name>
</gene>
<dbReference type="PROSITE" id="PS51257">
    <property type="entry name" value="PROKAR_LIPOPROTEIN"/>
    <property type="match status" value="1"/>
</dbReference>
<reference evidence="2 3" key="1">
    <citation type="submission" date="2019-08" db="EMBL/GenBank/DDBJ databases">
        <title>Genomes of Antarctic Bizionia species.</title>
        <authorList>
            <person name="Bowman J.P."/>
        </authorList>
    </citation>
    <scope>NUCLEOTIDE SEQUENCE [LARGE SCALE GENOMIC DNA]</scope>
    <source>
        <strain evidence="2 3">HFD</strain>
    </source>
</reference>
<proteinExistence type="predicted"/>
<name>A0A8H2LGE1_9FLAO</name>
<comment type="caution">
    <text evidence="2">The sequence shown here is derived from an EMBL/GenBank/DDBJ whole genome shotgun (WGS) entry which is preliminary data.</text>
</comment>
<keyword evidence="1" id="KW-0732">Signal</keyword>
<dbReference type="AlphaFoldDB" id="A0A8H2LGE1"/>
<organism evidence="2 3">
    <name type="scientific">Bizionia saleffrena</name>
    <dbReference type="NCBI Taxonomy" id="291189"/>
    <lineage>
        <taxon>Bacteria</taxon>
        <taxon>Pseudomonadati</taxon>
        <taxon>Bacteroidota</taxon>
        <taxon>Flavobacteriia</taxon>
        <taxon>Flavobacteriales</taxon>
        <taxon>Flavobacteriaceae</taxon>
        <taxon>Bizionia</taxon>
    </lineage>
</organism>
<dbReference type="EMBL" id="VSKM01000003">
    <property type="protein sequence ID" value="TYB77470.1"/>
    <property type="molecule type" value="Genomic_DNA"/>
</dbReference>
<keyword evidence="3" id="KW-1185">Reference proteome</keyword>
<dbReference type="Pfam" id="PF11322">
    <property type="entry name" value="DUF3124"/>
    <property type="match status" value="1"/>
</dbReference>
<feature type="signal peptide" evidence="1">
    <location>
        <begin position="1"/>
        <end position="21"/>
    </location>
</feature>